<accession>A0A067N0X3</accession>
<dbReference type="HOGENOM" id="CLU_1602432_0_0_1"/>
<keyword evidence="2" id="KW-1185">Reference proteome</keyword>
<evidence type="ECO:0000313" key="2">
    <source>
        <dbReference type="Proteomes" id="UP000027195"/>
    </source>
</evidence>
<dbReference type="EMBL" id="KL198024">
    <property type="protein sequence ID" value="KDQ17411.1"/>
    <property type="molecule type" value="Genomic_DNA"/>
</dbReference>
<organism evidence="1 2">
    <name type="scientific">Botryobasidium botryosum (strain FD-172 SS1)</name>
    <dbReference type="NCBI Taxonomy" id="930990"/>
    <lineage>
        <taxon>Eukaryota</taxon>
        <taxon>Fungi</taxon>
        <taxon>Dikarya</taxon>
        <taxon>Basidiomycota</taxon>
        <taxon>Agaricomycotina</taxon>
        <taxon>Agaricomycetes</taxon>
        <taxon>Cantharellales</taxon>
        <taxon>Botryobasidiaceae</taxon>
        <taxon>Botryobasidium</taxon>
    </lineage>
</organism>
<name>A0A067N0X3_BOTB1</name>
<protein>
    <submittedName>
        <fullName evidence="1">Uncharacterized protein</fullName>
    </submittedName>
</protein>
<dbReference type="AlphaFoldDB" id="A0A067N0X3"/>
<dbReference type="Proteomes" id="UP000027195">
    <property type="component" value="Unassembled WGS sequence"/>
</dbReference>
<reference evidence="2" key="1">
    <citation type="journal article" date="2014" name="Proc. Natl. Acad. Sci. U.S.A.">
        <title>Extensive sampling of basidiomycete genomes demonstrates inadequacy of the white-rot/brown-rot paradigm for wood decay fungi.</title>
        <authorList>
            <person name="Riley R."/>
            <person name="Salamov A.A."/>
            <person name="Brown D.W."/>
            <person name="Nagy L.G."/>
            <person name="Floudas D."/>
            <person name="Held B.W."/>
            <person name="Levasseur A."/>
            <person name="Lombard V."/>
            <person name="Morin E."/>
            <person name="Otillar R."/>
            <person name="Lindquist E.A."/>
            <person name="Sun H."/>
            <person name="LaButti K.M."/>
            <person name="Schmutz J."/>
            <person name="Jabbour D."/>
            <person name="Luo H."/>
            <person name="Baker S.E."/>
            <person name="Pisabarro A.G."/>
            <person name="Walton J.D."/>
            <person name="Blanchette R.A."/>
            <person name="Henrissat B."/>
            <person name="Martin F."/>
            <person name="Cullen D."/>
            <person name="Hibbett D.S."/>
            <person name="Grigoriev I.V."/>
        </authorList>
    </citation>
    <scope>NUCLEOTIDE SEQUENCE [LARGE SCALE GENOMIC DNA]</scope>
    <source>
        <strain evidence="2">FD-172 SS1</strain>
    </source>
</reference>
<gene>
    <name evidence="1" type="ORF">BOTBODRAFT_43037</name>
</gene>
<sequence>MLSRTDPEYLAQVKGLFGMRDDELLTELTRLASFRKNSGHYWTSMDAWQSQSDAFPKRILVRQAQSLLEQPLFSNYATLPKDPEIVEGYRHCVIDTDLVSHAFSGSYAFEVAYATKGGEKLYVGSVSVLGHSQLANCEACTQKREEGTELHGRIIPVPYKVIIWGV</sequence>
<proteinExistence type="predicted"/>
<dbReference type="InParanoid" id="A0A067N0X3"/>
<evidence type="ECO:0000313" key="1">
    <source>
        <dbReference type="EMBL" id="KDQ17411.1"/>
    </source>
</evidence>